<proteinExistence type="predicted"/>
<dbReference type="RefSeq" id="WP_230841141.1">
    <property type="nucleotide sequence ID" value="NZ_CP063845.1"/>
</dbReference>
<accession>A0ABY3PKA7</accession>
<gene>
    <name evidence="1" type="ORF">ISF26_20340</name>
</gene>
<dbReference type="Proteomes" id="UP001054846">
    <property type="component" value="Chromosome"/>
</dbReference>
<reference evidence="1 2" key="1">
    <citation type="journal article" date="2021" name="Genome Biol. Evol.">
        <title>Complete Genome Sequencing of a Novel Gloeobacter Species from a Waterfall Cave in Mexico.</title>
        <authorList>
            <person name="Saw J.H."/>
            <person name="Cardona T."/>
            <person name="Montejano G."/>
        </authorList>
    </citation>
    <scope>NUCLEOTIDE SEQUENCE [LARGE SCALE GENOMIC DNA]</scope>
    <source>
        <strain evidence="1">MG652769</strain>
    </source>
</reference>
<dbReference type="InterPro" id="IPR008554">
    <property type="entry name" value="Glutaredoxin-like"/>
</dbReference>
<evidence type="ECO:0000313" key="1">
    <source>
        <dbReference type="EMBL" id="UFP94086.1"/>
    </source>
</evidence>
<dbReference type="InterPro" id="IPR052565">
    <property type="entry name" value="Glutaredoxin-like_YDR286C"/>
</dbReference>
<dbReference type="Pfam" id="PF05768">
    <property type="entry name" value="Glrx-like"/>
    <property type="match status" value="1"/>
</dbReference>
<sequence>MQRTVVFYSKPGCCLCDALEATLRRVQPDLGFALEKRDILIHPEWFADFQYTIPVLEVNGRTLTGISHRSTAAQLAAVLERAFVA</sequence>
<dbReference type="EMBL" id="CP063845">
    <property type="protein sequence ID" value="UFP94086.1"/>
    <property type="molecule type" value="Genomic_DNA"/>
</dbReference>
<dbReference type="PANTHER" id="PTHR33558:SF1">
    <property type="entry name" value="GLUTAREDOXIN-LIKE PROTEIN C5ORF63 HOMOLOG"/>
    <property type="match status" value="1"/>
</dbReference>
<keyword evidence="2" id="KW-1185">Reference proteome</keyword>
<dbReference type="PANTHER" id="PTHR33558">
    <property type="entry name" value="GLUTAREDOXIN-LIKE PROTEIN C5ORF63 HOMOLOG"/>
    <property type="match status" value="1"/>
</dbReference>
<dbReference type="InterPro" id="IPR036249">
    <property type="entry name" value="Thioredoxin-like_sf"/>
</dbReference>
<name>A0ABY3PKA7_9CYAN</name>
<dbReference type="SUPFAM" id="SSF52833">
    <property type="entry name" value="Thioredoxin-like"/>
    <property type="match status" value="1"/>
</dbReference>
<dbReference type="Gene3D" id="3.40.30.10">
    <property type="entry name" value="Glutaredoxin"/>
    <property type="match status" value="1"/>
</dbReference>
<evidence type="ECO:0000313" key="2">
    <source>
        <dbReference type="Proteomes" id="UP001054846"/>
    </source>
</evidence>
<organism evidence="1 2">
    <name type="scientific">Gloeobacter morelensis MG652769</name>
    <dbReference type="NCBI Taxonomy" id="2781736"/>
    <lineage>
        <taxon>Bacteria</taxon>
        <taxon>Bacillati</taxon>
        <taxon>Cyanobacteriota</taxon>
        <taxon>Cyanophyceae</taxon>
        <taxon>Gloeobacterales</taxon>
        <taxon>Gloeobacteraceae</taxon>
        <taxon>Gloeobacter</taxon>
        <taxon>Gloeobacter morelensis</taxon>
    </lineage>
</organism>
<protein>
    <submittedName>
        <fullName evidence="1">Glutaredoxin family protein</fullName>
    </submittedName>
</protein>